<dbReference type="InterPro" id="IPR029149">
    <property type="entry name" value="Creatin/AminoP/Spt16_N"/>
</dbReference>
<dbReference type="InterPro" id="IPR000994">
    <property type="entry name" value="Pept_M24"/>
</dbReference>
<comment type="caution">
    <text evidence="2">The sequence shown here is derived from an EMBL/GenBank/DDBJ whole genome shotgun (WGS) entry which is preliminary data.</text>
</comment>
<name>A0A4Y9FZY8_9MICO</name>
<evidence type="ECO:0000259" key="1">
    <source>
        <dbReference type="Pfam" id="PF00557"/>
    </source>
</evidence>
<keyword evidence="3" id="KW-1185">Reference proteome</keyword>
<organism evidence="2 3">
    <name type="scientific">Microbacterium paludicola</name>
    <dbReference type="NCBI Taxonomy" id="300019"/>
    <lineage>
        <taxon>Bacteria</taxon>
        <taxon>Bacillati</taxon>
        <taxon>Actinomycetota</taxon>
        <taxon>Actinomycetes</taxon>
        <taxon>Micrococcales</taxon>
        <taxon>Microbacteriaceae</taxon>
        <taxon>Microbacterium</taxon>
    </lineage>
</organism>
<dbReference type="AlphaFoldDB" id="A0A4Y9FZY8"/>
<reference evidence="2 3" key="1">
    <citation type="submission" date="2019-03" db="EMBL/GenBank/DDBJ databases">
        <title>Diversity of the mouse oral microbiome.</title>
        <authorList>
            <person name="Joseph S."/>
            <person name="Aduse-Opoku J."/>
            <person name="Curtis M."/>
            <person name="Wade W."/>
            <person name="Hashim A."/>
        </authorList>
    </citation>
    <scope>NUCLEOTIDE SEQUENCE [LARGE SCALE GENOMIC DNA]</scope>
    <source>
        <strain evidence="2 3">P1012</strain>
    </source>
</reference>
<dbReference type="PANTHER" id="PTHR46112:SF2">
    <property type="entry name" value="XAA-PRO AMINOPEPTIDASE P-RELATED"/>
    <property type="match status" value="1"/>
</dbReference>
<sequence>MTPHPPGPTADRPLKLERIARLLDERGADRILLTQPENLAWLLDGARTSVPLGGPPVFSATVHRDGEVVVTAPANEADRLAAEEVSGAAIRVVDWFADLTTPGVLRDTDVVEELRAARASLLPIERERYAALGRDAAGAMTAVLREARPETTERQLAAALAAAVIAAGAEPAVLLVAGAERGGVQHPLPTDAPLGGRAMAVLTARRHGLNASLSRWVSFRDPEPDAQRAIREVEADVFAATRPGRPLQDVLADIRAAYARHGFGEDGWLRHHQGGPAGYLGRDPKVAPGAAGAVHAGQAFAWNPWAPGAKVEDTVVADDGGIEVLTVDPGWPTTDVRGLARPVDLDLS</sequence>
<dbReference type="Pfam" id="PF00557">
    <property type="entry name" value="Peptidase_M24"/>
    <property type="match status" value="1"/>
</dbReference>
<evidence type="ECO:0000313" key="2">
    <source>
        <dbReference type="EMBL" id="TFU34392.1"/>
    </source>
</evidence>
<dbReference type="SUPFAM" id="SSF53092">
    <property type="entry name" value="Creatinase/prolidase N-terminal domain"/>
    <property type="match status" value="1"/>
</dbReference>
<dbReference type="InterPro" id="IPR036005">
    <property type="entry name" value="Creatinase/aminopeptidase-like"/>
</dbReference>
<dbReference type="Proteomes" id="UP000298358">
    <property type="component" value="Unassembled WGS sequence"/>
</dbReference>
<dbReference type="SUPFAM" id="SSF55920">
    <property type="entry name" value="Creatinase/aminopeptidase"/>
    <property type="match status" value="1"/>
</dbReference>
<gene>
    <name evidence="2" type="ORF">E4U02_01710</name>
</gene>
<evidence type="ECO:0000313" key="3">
    <source>
        <dbReference type="Proteomes" id="UP000298358"/>
    </source>
</evidence>
<dbReference type="OrthoDB" id="4850044at2"/>
<dbReference type="EMBL" id="SPQB01000002">
    <property type="protein sequence ID" value="TFU34392.1"/>
    <property type="molecule type" value="Genomic_DNA"/>
</dbReference>
<dbReference type="RefSeq" id="WP_135112533.1">
    <property type="nucleotide sequence ID" value="NZ_JADGLL010000002.1"/>
</dbReference>
<feature type="domain" description="Peptidase M24" evidence="1">
    <location>
        <begin position="134"/>
        <end position="317"/>
    </location>
</feature>
<protein>
    <submittedName>
        <fullName evidence="2">M24 family metallopeptidase</fullName>
    </submittedName>
</protein>
<dbReference type="PANTHER" id="PTHR46112">
    <property type="entry name" value="AMINOPEPTIDASE"/>
    <property type="match status" value="1"/>
</dbReference>
<dbReference type="Gene3D" id="3.40.350.10">
    <property type="entry name" value="Creatinase/prolidase N-terminal domain"/>
    <property type="match status" value="1"/>
</dbReference>
<dbReference type="InterPro" id="IPR050659">
    <property type="entry name" value="Peptidase_M24B"/>
</dbReference>
<dbReference type="Gene3D" id="3.90.230.10">
    <property type="entry name" value="Creatinase/methionine aminopeptidase superfamily"/>
    <property type="match status" value="1"/>
</dbReference>
<accession>A0A4Y9FZY8</accession>
<proteinExistence type="predicted"/>